<sequence>MLANGDVFAGYVIDRELGRGGMGSVYLAKHPRLPRMTALKLLNREMFFDKEVRARFEREADLVARLDHPGIVTVYDRGLEDEQLWISMHYIDGIDAASVDPRRLPPERAVQIIKETADALDYAHGMGVLHRDVKPANILLARSTGGRGERVYLTDFGIARLRDDTGHLTQTGTFTATLAYASPEQLTGASLDHRSDQYSLACTLFWLFTGHGPFQATNPAAVIQGHLQSPPPALSSVRPGLPQALDGVLAKAMAKRPDDRFASCSEFAAAAQQALNMPSAPAMPIAGPTAQGMPLQGGPRTAMGPTPTAQAPYPTANAQFTSGATAQPHGSGTHQQPFASGAHQQPHGSGTHQQPFPSGTHQQPFAANAQQQPHGTGQPQPFASSPGVPAPPPMANQNSFQQRPGFNQSPPPMSPVYTGQQAPKKNTGLIVGIAVGLVLLLVVIIGIIAAVASNDSSSASSSTSTTTTTSTSVAPVPATADSISAEFPSMVPASSSAEVGYHNAKCWETEPQYAPDPETGEPDFGNYGWQWRCYGGSDNDDPFYRFYVYDSPADVQAVIDGLPASATKSSDTHGGHTYTNYKIDSDGPKMVTVFTGQPERAQFLMYTDGIVGTIDQVLTWWKSAPLN</sequence>
<dbReference type="InterPro" id="IPR008271">
    <property type="entry name" value="Ser/Thr_kinase_AS"/>
</dbReference>
<proteinExistence type="predicted"/>
<keyword evidence="3" id="KW-0808">Transferase</keyword>
<comment type="caution">
    <text evidence="11">The sequence shown here is derived from an EMBL/GenBank/DDBJ whole genome shotgun (WGS) entry which is preliminary data.</text>
</comment>
<dbReference type="PROSITE" id="PS00107">
    <property type="entry name" value="PROTEIN_KINASE_ATP"/>
    <property type="match status" value="1"/>
</dbReference>
<feature type="compositionally biased region" description="Polar residues" evidence="8">
    <location>
        <begin position="319"/>
        <end position="361"/>
    </location>
</feature>
<dbReference type="PANTHER" id="PTHR43289">
    <property type="entry name" value="MITOGEN-ACTIVATED PROTEIN KINASE KINASE KINASE 20-RELATED"/>
    <property type="match status" value="1"/>
</dbReference>
<gene>
    <name evidence="11" type="ORF">GV791_03255</name>
</gene>
<dbReference type="InterPro" id="IPR017441">
    <property type="entry name" value="Protein_kinase_ATP_BS"/>
</dbReference>
<evidence type="ECO:0000256" key="7">
    <source>
        <dbReference type="PROSITE-ProRule" id="PRU10141"/>
    </source>
</evidence>
<dbReference type="RefSeq" id="WP_163841563.1">
    <property type="nucleotide sequence ID" value="NZ_JAAGVB010000003.1"/>
</dbReference>
<feature type="compositionally biased region" description="Low complexity" evidence="8">
    <location>
        <begin position="362"/>
        <end position="381"/>
    </location>
</feature>
<keyword evidence="2" id="KW-0723">Serine/threonine-protein kinase</keyword>
<protein>
    <recommendedName>
        <fullName evidence="1">non-specific serine/threonine protein kinase</fullName>
        <ecNumber evidence="1">2.7.11.1</ecNumber>
    </recommendedName>
</protein>
<dbReference type="GO" id="GO:0004674">
    <property type="term" value="F:protein serine/threonine kinase activity"/>
    <property type="evidence" value="ECO:0007669"/>
    <property type="project" value="UniProtKB-KW"/>
</dbReference>
<reference evidence="11 12" key="1">
    <citation type="submission" date="2020-01" db="EMBL/GenBank/DDBJ databases">
        <title>Genetics and antimicrobial susceptibilities of Nocardia species isolated from the soil; a comparison with species isolated from humans.</title>
        <authorList>
            <person name="Carrasco G."/>
            <person name="Monzon S."/>
            <person name="Sansegundo M."/>
            <person name="Garcia E."/>
            <person name="Garrido N."/>
            <person name="Medina M.J."/>
            <person name="Villalon P."/>
            <person name="Ramirez-Arocha A.C."/>
            <person name="Jimenez P."/>
            <person name="Cuesta I."/>
            <person name="Valdezate S."/>
        </authorList>
    </citation>
    <scope>NUCLEOTIDE SEQUENCE [LARGE SCALE GENOMIC DNA]</scope>
    <source>
        <strain evidence="11 12">CNM20110626</strain>
    </source>
</reference>
<dbReference type="AlphaFoldDB" id="A0A6P1CG36"/>
<evidence type="ECO:0000256" key="4">
    <source>
        <dbReference type="ARBA" id="ARBA00022741"/>
    </source>
</evidence>
<accession>A0A6P1CG36</accession>
<dbReference type="EMBL" id="JAAGVB010000003">
    <property type="protein sequence ID" value="NEW31581.1"/>
    <property type="molecule type" value="Genomic_DNA"/>
</dbReference>
<evidence type="ECO:0000313" key="11">
    <source>
        <dbReference type="EMBL" id="NEW31581.1"/>
    </source>
</evidence>
<dbReference type="Gene3D" id="1.10.510.10">
    <property type="entry name" value="Transferase(Phosphotransferase) domain 1"/>
    <property type="match status" value="1"/>
</dbReference>
<keyword evidence="9" id="KW-1133">Transmembrane helix</keyword>
<dbReference type="PANTHER" id="PTHR43289:SF6">
    <property type="entry name" value="SERINE_THREONINE-PROTEIN KINASE NEKL-3"/>
    <property type="match status" value="1"/>
</dbReference>
<keyword evidence="9" id="KW-0812">Transmembrane</keyword>
<evidence type="ECO:0000313" key="12">
    <source>
        <dbReference type="Proteomes" id="UP000471166"/>
    </source>
</evidence>
<feature type="binding site" evidence="7">
    <location>
        <position position="40"/>
    </location>
    <ligand>
        <name>ATP</name>
        <dbReference type="ChEBI" id="CHEBI:30616"/>
    </ligand>
</feature>
<dbReference type="GO" id="GO:0005524">
    <property type="term" value="F:ATP binding"/>
    <property type="evidence" value="ECO:0007669"/>
    <property type="project" value="UniProtKB-UniRule"/>
</dbReference>
<dbReference type="InterPro" id="IPR011009">
    <property type="entry name" value="Kinase-like_dom_sf"/>
</dbReference>
<evidence type="ECO:0000256" key="3">
    <source>
        <dbReference type="ARBA" id="ARBA00022679"/>
    </source>
</evidence>
<evidence type="ECO:0000256" key="8">
    <source>
        <dbReference type="SAM" id="MobiDB-lite"/>
    </source>
</evidence>
<dbReference type="FunFam" id="1.10.510.10:FF:000021">
    <property type="entry name" value="Serine/threonine protein kinase"/>
    <property type="match status" value="1"/>
</dbReference>
<organism evidence="11 12">
    <name type="scientific">Nocardia cyriacigeorgica</name>
    <dbReference type="NCBI Taxonomy" id="135487"/>
    <lineage>
        <taxon>Bacteria</taxon>
        <taxon>Bacillati</taxon>
        <taxon>Actinomycetota</taxon>
        <taxon>Actinomycetes</taxon>
        <taxon>Mycobacteriales</taxon>
        <taxon>Nocardiaceae</taxon>
        <taxon>Nocardia</taxon>
    </lineage>
</organism>
<dbReference type="PROSITE" id="PS00108">
    <property type="entry name" value="PROTEIN_KINASE_ST"/>
    <property type="match status" value="1"/>
</dbReference>
<dbReference type="SUPFAM" id="SSF56112">
    <property type="entry name" value="Protein kinase-like (PK-like)"/>
    <property type="match status" value="1"/>
</dbReference>
<evidence type="ECO:0000256" key="9">
    <source>
        <dbReference type="SAM" id="Phobius"/>
    </source>
</evidence>
<dbReference type="Gene3D" id="3.30.200.20">
    <property type="entry name" value="Phosphorylase Kinase, domain 1"/>
    <property type="match status" value="1"/>
</dbReference>
<dbReference type="SMART" id="SM00220">
    <property type="entry name" value="S_TKc"/>
    <property type="match status" value="1"/>
</dbReference>
<feature type="domain" description="Protein kinase" evidence="10">
    <location>
        <begin position="11"/>
        <end position="275"/>
    </location>
</feature>
<feature type="region of interest" description="Disordered" evidence="8">
    <location>
        <begin position="455"/>
        <end position="474"/>
    </location>
</feature>
<evidence type="ECO:0000259" key="10">
    <source>
        <dbReference type="PROSITE" id="PS50011"/>
    </source>
</evidence>
<dbReference type="EC" id="2.7.11.1" evidence="1"/>
<keyword evidence="5 11" id="KW-0418">Kinase</keyword>
<dbReference type="Proteomes" id="UP000471166">
    <property type="component" value="Unassembled WGS sequence"/>
</dbReference>
<evidence type="ECO:0000256" key="6">
    <source>
        <dbReference type="ARBA" id="ARBA00022840"/>
    </source>
</evidence>
<feature type="compositionally biased region" description="Polar residues" evidence="8">
    <location>
        <begin position="395"/>
        <end position="408"/>
    </location>
</feature>
<feature type="region of interest" description="Disordered" evidence="8">
    <location>
        <begin position="280"/>
        <end position="422"/>
    </location>
</feature>
<keyword evidence="4 7" id="KW-0547">Nucleotide-binding</keyword>
<dbReference type="InterPro" id="IPR000719">
    <property type="entry name" value="Prot_kinase_dom"/>
</dbReference>
<dbReference type="PROSITE" id="PS50011">
    <property type="entry name" value="PROTEIN_KINASE_DOM"/>
    <property type="match status" value="1"/>
</dbReference>
<keyword evidence="6 7" id="KW-0067">ATP-binding</keyword>
<evidence type="ECO:0000256" key="2">
    <source>
        <dbReference type="ARBA" id="ARBA00022527"/>
    </source>
</evidence>
<name>A0A6P1CG36_9NOCA</name>
<evidence type="ECO:0000256" key="1">
    <source>
        <dbReference type="ARBA" id="ARBA00012513"/>
    </source>
</evidence>
<evidence type="ECO:0000256" key="5">
    <source>
        <dbReference type="ARBA" id="ARBA00022777"/>
    </source>
</evidence>
<dbReference type="Pfam" id="PF00069">
    <property type="entry name" value="Pkinase"/>
    <property type="match status" value="1"/>
</dbReference>
<dbReference type="CDD" id="cd14014">
    <property type="entry name" value="STKc_PknB_like"/>
    <property type="match status" value="1"/>
</dbReference>
<feature type="compositionally biased region" description="Low complexity" evidence="8">
    <location>
        <begin position="305"/>
        <end position="318"/>
    </location>
</feature>
<feature type="transmembrane region" description="Helical" evidence="9">
    <location>
        <begin position="429"/>
        <end position="452"/>
    </location>
</feature>
<keyword evidence="9" id="KW-0472">Membrane</keyword>